<evidence type="ECO:0000256" key="1">
    <source>
        <dbReference type="SAM" id="MobiDB-lite"/>
    </source>
</evidence>
<feature type="non-terminal residue" evidence="2">
    <location>
        <position position="63"/>
    </location>
</feature>
<dbReference type="Proteomes" id="UP000054560">
    <property type="component" value="Unassembled WGS sequence"/>
</dbReference>
<reference evidence="2 3" key="1">
    <citation type="submission" date="2011-02" db="EMBL/GenBank/DDBJ databases">
        <title>The Genome Sequence of Sphaeroforma arctica JP610.</title>
        <authorList>
            <consortium name="The Broad Institute Genome Sequencing Platform"/>
            <person name="Russ C."/>
            <person name="Cuomo C."/>
            <person name="Young S.K."/>
            <person name="Zeng Q."/>
            <person name="Gargeya S."/>
            <person name="Alvarado L."/>
            <person name="Berlin A."/>
            <person name="Chapman S.B."/>
            <person name="Chen Z."/>
            <person name="Freedman E."/>
            <person name="Gellesch M."/>
            <person name="Goldberg J."/>
            <person name="Griggs A."/>
            <person name="Gujja S."/>
            <person name="Heilman E."/>
            <person name="Heiman D."/>
            <person name="Howarth C."/>
            <person name="Mehta T."/>
            <person name="Neiman D."/>
            <person name="Pearson M."/>
            <person name="Roberts A."/>
            <person name="Saif S."/>
            <person name="Shea T."/>
            <person name="Shenoy N."/>
            <person name="Sisk P."/>
            <person name="Stolte C."/>
            <person name="Sykes S."/>
            <person name="White J."/>
            <person name="Yandava C."/>
            <person name="Burger G."/>
            <person name="Gray M.W."/>
            <person name="Holland P.W.H."/>
            <person name="King N."/>
            <person name="Lang F.B.F."/>
            <person name="Roger A.J."/>
            <person name="Ruiz-Trillo I."/>
            <person name="Haas B."/>
            <person name="Nusbaum C."/>
            <person name="Birren B."/>
        </authorList>
    </citation>
    <scope>NUCLEOTIDE SEQUENCE [LARGE SCALE GENOMIC DNA]</scope>
    <source>
        <strain evidence="2 3">JP610</strain>
    </source>
</reference>
<feature type="region of interest" description="Disordered" evidence="1">
    <location>
        <begin position="22"/>
        <end position="63"/>
    </location>
</feature>
<dbReference type="AlphaFoldDB" id="A0A0L0F543"/>
<proteinExistence type="predicted"/>
<dbReference type="RefSeq" id="XP_014145603.1">
    <property type="nucleotide sequence ID" value="XM_014290128.1"/>
</dbReference>
<keyword evidence="3" id="KW-1185">Reference proteome</keyword>
<accession>A0A0L0F543</accession>
<dbReference type="EMBL" id="KQ248266">
    <property type="protein sequence ID" value="KNC71701.1"/>
    <property type="molecule type" value="Genomic_DNA"/>
</dbReference>
<organism evidence="2 3">
    <name type="scientific">Sphaeroforma arctica JP610</name>
    <dbReference type="NCBI Taxonomy" id="667725"/>
    <lineage>
        <taxon>Eukaryota</taxon>
        <taxon>Ichthyosporea</taxon>
        <taxon>Ichthyophonida</taxon>
        <taxon>Sphaeroforma</taxon>
    </lineage>
</organism>
<gene>
    <name evidence="2" type="ORF">SARC_15756</name>
</gene>
<protein>
    <submittedName>
        <fullName evidence="2">Uncharacterized protein</fullName>
    </submittedName>
</protein>
<name>A0A0L0F543_9EUKA</name>
<sequence>MSEEDDEALFNVGLGGADDYLYDDGDDDMNESPRLHSIDFGSTSNRGGGAPSIDDIPLMEKDE</sequence>
<dbReference type="GeneID" id="25916260"/>
<evidence type="ECO:0000313" key="3">
    <source>
        <dbReference type="Proteomes" id="UP000054560"/>
    </source>
</evidence>
<evidence type="ECO:0000313" key="2">
    <source>
        <dbReference type="EMBL" id="KNC71701.1"/>
    </source>
</evidence>